<evidence type="ECO:0000256" key="2">
    <source>
        <dbReference type="SAM" id="Phobius"/>
    </source>
</evidence>
<feature type="compositionally biased region" description="Pro residues" evidence="1">
    <location>
        <begin position="65"/>
        <end position="76"/>
    </location>
</feature>
<evidence type="ECO:0000313" key="4">
    <source>
        <dbReference type="Proteomes" id="UP001612741"/>
    </source>
</evidence>
<keyword evidence="2" id="KW-0472">Membrane</keyword>
<feature type="transmembrane region" description="Helical" evidence="2">
    <location>
        <begin position="28"/>
        <end position="48"/>
    </location>
</feature>
<feature type="region of interest" description="Disordered" evidence="1">
    <location>
        <begin position="59"/>
        <end position="111"/>
    </location>
</feature>
<protein>
    <recommendedName>
        <fullName evidence="5">Ada DNA repair metal-binding domain-containing protein</fullName>
    </recommendedName>
</protein>
<feature type="compositionally biased region" description="Basic and acidic residues" evidence="1">
    <location>
        <begin position="430"/>
        <end position="446"/>
    </location>
</feature>
<organism evidence="3 4">
    <name type="scientific">Nonomuraea typhae</name>
    <dbReference type="NCBI Taxonomy" id="2603600"/>
    <lineage>
        <taxon>Bacteria</taxon>
        <taxon>Bacillati</taxon>
        <taxon>Actinomycetota</taxon>
        <taxon>Actinomycetes</taxon>
        <taxon>Streptosporangiales</taxon>
        <taxon>Streptosporangiaceae</taxon>
        <taxon>Nonomuraea</taxon>
    </lineage>
</organism>
<gene>
    <name evidence="3" type="ORF">ACIBG2_09285</name>
</gene>
<feature type="compositionally biased region" description="Pro residues" evidence="1">
    <location>
        <begin position="84"/>
        <end position="105"/>
    </location>
</feature>
<feature type="compositionally biased region" description="Basic and acidic residues" evidence="1">
    <location>
        <begin position="391"/>
        <end position="405"/>
    </location>
</feature>
<dbReference type="EMBL" id="JBITGY010000002">
    <property type="protein sequence ID" value="MFI6497566.1"/>
    <property type="molecule type" value="Genomic_DNA"/>
</dbReference>
<feature type="compositionally biased region" description="Low complexity" evidence="1">
    <location>
        <begin position="255"/>
        <end position="270"/>
    </location>
</feature>
<sequence length="500" mass="51137">MILISAGLVLAAVVLLIAGFVLAKPFLIMWSIVVSVLSALFLVIGALLRRHELFPGGRAGATATPPDPKFGHPQPPHAGQAPVGMPPSPQRPPTPRQTAPQPVPRRPAGGGIAPDAIVLVIPGRKRYHVPGCRQLIGRDPEELTFVEAREEGFSPCTSCLPDAALGGRQLPPAADPEPVTHHQAASPETPVSAEPSAPFSEATRDVRPPAPVAAPKPAPAASTPSPEPGAGRSGGWFAPKNTPSGPAQPAASERSAGTATPPADTASSADQAKPSGEAEPAKEEDAGKPGPKGEPKPSGQAERTTESPAEKPERPAGQSRPAPVFDETDAEMTNPHMRLPAIDVTAKPPVTGTRPGGSAPKPADQAAGSAENAAEDSKTPKAPEPPRTPAHRPERDDEGGKRPSPRDAGAPARNGTPKPAEAPEDAPAAKAKDEPASGKGGDDRPGTVKVIVGTRRYHSTACPLIRGAGDTGVETMSLAQAEAAGLTSCSVCQNDRESVS</sequence>
<evidence type="ECO:0008006" key="5">
    <source>
        <dbReference type="Google" id="ProtNLM"/>
    </source>
</evidence>
<evidence type="ECO:0000256" key="1">
    <source>
        <dbReference type="SAM" id="MobiDB-lite"/>
    </source>
</evidence>
<dbReference type="RefSeq" id="WP_397080482.1">
    <property type="nucleotide sequence ID" value="NZ_JBITGY010000002.1"/>
</dbReference>
<dbReference type="Proteomes" id="UP001612741">
    <property type="component" value="Unassembled WGS sequence"/>
</dbReference>
<feature type="compositionally biased region" description="Basic and acidic residues" evidence="1">
    <location>
        <begin position="303"/>
        <end position="314"/>
    </location>
</feature>
<keyword evidence="4" id="KW-1185">Reference proteome</keyword>
<proteinExistence type="predicted"/>
<keyword evidence="2" id="KW-1133">Transmembrane helix</keyword>
<feature type="compositionally biased region" description="Pro residues" evidence="1">
    <location>
        <begin position="208"/>
        <end position="218"/>
    </location>
</feature>
<keyword evidence="2" id="KW-0812">Transmembrane</keyword>
<feature type="region of interest" description="Disordered" evidence="1">
    <location>
        <begin position="167"/>
        <end position="447"/>
    </location>
</feature>
<feature type="compositionally biased region" description="Basic and acidic residues" evidence="1">
    <location>
        <begin position="279"/>
        <end position="295"/>
    </location>
</feature>
<name>A0ABW7YNS3_9ACTN</name>
<reference evidence="3 4" key="1">
    <citation type="submission" date="2024-10" db="EMBL/GenBank/DDBJ databases">
        <title>The Natural Products Discovery Center: Release of the First 8490 Sequenced Strains for Exploring Actinobacteria Biosynthetic Diversity.</title>
        <authorList>
            <person name="Kalkreuter E."/>
            <person name="Kautsar S.A."/>
            <person name="Yang D."/>
            <person name="Bader C.D."/>
            <person name="Teijaro C.N."/>
            <person name="Fluegel L."/>
            <person name="Davis C.M."/>
            <person name="Simpson J.R."/>
            <person name="Lauterbach L."/>
            <person name="Steele A.D."/>
            <person name="Gui C."/>
            <person name="Meng S."/>
            <person name="Li G."/>
            <person name="Viehrig K."/>
            <person name="Ye F."/>
            <person name="Su P."/>
            <person name="Kiefer A.F."/>
            <person name="Nichols A."/>
            <person name="Cepeda A.J."/>
            <person name="Yan W."/>
            <person name="Fan B."/>
            <person name="Jiang Y."/>
            <person name="Adhikari A."/>
            <person name="Zheng C.-J."/>
            <person name="Schuster L."/>
            <person name="Cowan T.M."/>
            <person name="Smanski M.J."/>
            <person name="Chevrette M.G."/>
            <person name="De Carvalho L.P.S."/>
            <person name="Shen B."/>
        </authorList>
    </citation>
    <scope>NUCLEOTIDE SEQUENCE [LARGE SCALE GENOMIC DNA]</scope>
    <source>
        <strain evidence="3 4">NPDC050545</strain>
    </source>
</reference>
<comment type="caution">
    <text evidence="3">The sequence shown here is derived from an EMBL/GenBank/DDBJ whole genome shotgun (WGS) entry which is preliminary data.</text>
</comment>
<evidence type="ECO:0000313" key="3">
    <source>
        <dbReference type="EMBL" id="MFI6497566.1"/>
    </source>
</evidence>
<accession>A0ABW7YNS3</accession>
<feature type="compositionally biased region" description="Low complexity" evidence="1">
    <location>
        <begin position="219"/>
        <end position="230"/>
    </location>
</feature>